<dbReference type="EMBL" id="DVOL01000026">
    <property type="protein sequence ID" value="HIV10450.1"/>
    <property type="molecule type" value="Genomic_DNA"/>
</dbReference>
<dbReference type="Pfam" id="PF02541">
    <property type="entry name" value="Ppx-GppA"/>
    <property type="match status" value="1"/>
</dbReference>
<proteinExistence type="inferred from homology"/>
<dbReference type="Gene3D" id="3.30.420.40">
    <property type="match status" value="1"/>
</dbReference>
<organism evidence="3 4">
    <name type="scientific">Candidatus Faeciplasma avium</name>
    <dbReference type="NCBI Taxonomy" id="2840798"/>
    <lineage>
        <taxon>Bacteria</taxon>
        <taxon>Bacillati</taxon>
        <taxon>Bacillota</taxon>
        <taxon>Clostridia</taxon>
        <taxon>Eubacteriales</taxon>
        <taxon>Oscillospiraceae</taxon>
        <taxon>Oscillospiraceae incertae sedis</taxon>
        <taxon>Candidatus Faeciplasma</taxon>
    </lineage>
</organism>
<dbReference type="InterPro" id="IPR043129">
    <property type="entry name" value="ATPase_NBD"/>
</dbReference>
<evidence type="ECO:0000313" key="4">
    <source>
        <dbReference type="Proteomes" id="UP000823960"/>
    </source>
</evidence>
<protein>
    <recommendedName>
        <fullName evidence="2">Ppx/GppA phosphatase N-terminal domain-containing protein</fullName>
    </recommendedName>
</protein>
<dbReference type="InterPro" id="IPR003695">
    <property type="entry name" value="Ppx_GppA_N"/>
</dbReference>
<evidence type="ECO:0000256" key="1">
    <source>
        <dbReference type="ARBA" id="ARBA00007125"/>
    </source>
</evidence>
<dbReference type="SUPFAM" id="SSF53067">
    <property type="entry name" value="Actin-like ATPase domain"/>
    <property type="match status" value="2"/>
</dbReference>
<name>A0A9D1T3F8_9FIRM</name>
<accession>A0A9D1T3F8</accession>
<dbReference type="AlphaFoldDB" id="A0A9D1T3F8"/>
<feature type="domain" description="Ppx/GppA phosphatase N-terminal" evidence="2">
    <location>
        <begin position="24"/>
        <end position="291"/>
    </location>
</feature>
<reference evidence="3" key="1">
    <citation type="submission" date="2020-10" db="EMBL/GenBank/DDBJ databases">
        <authorList>
            <person name="Gilroy R."/>
        </authorList>
    </citation>
    <scope>NUCLEOTIDE SEQUENCE</scope>
    <source>
        <strain evidence="3">1370</strain>
    </source>
</reference>
<dbReference type="InterPro" id="IPR050273">
    <property type="entry name" value="GppA/Ppx_hydrolase"/>
</dbReference>
<comment type="caution">
    <text evidence="3">The sequence shown here is derived from an EMBL/GenBank/DDBJ whole genome shotgun (WGS) entry which is preliminary data.</text>
</comment>
<reference evidence="3" key="2">
    <citation type="journal article" date="2021" name="PeerJ">
        <title>Extensive microbial diversity within the chicken gut microbiome revealed by metagenomics and culture.</title>
        <authorList>
            <person name="Gilroy R."/>
            <person name="Ravi A."/>
            <person name="Getino M."/>
            <person name="Pursley I."/>
            <person name="Horton D.L."/>
            <person name="Alikhan N.F."/>
            <person name="Baker D."/>
            <person name="Gharbi K."/>
            <person name="Hall N."/>
            <person name="Watson M."/>
            <person name="Adriaenssens E.M."/>
            <person name="Foster-Nyarko E."/>
            <person name="Jarju S."/>
            <person name="Secka A."/>
            <person name="Antonio M."/>
            <person name="Oren A."/>
            <person name="Chaudhuri R.R."/>
            <person name="La Ragione R."/>
            <person name="Hildebrand F."/>
            <person name="Pallen M.J."/>
        </authorList>
    </citation>
    <scope>NUCLEOTIDE SEQUENCE</scope>
    <source>
        <strain evidence="3">1370</strain>
    </source>
</reference>
<dbReference type="GO" id="GO:0006357">
    <property type="term" value="P:regulation of transcription by RNA polymerase II"/>
    <property type="evidence" value="ECO:0007669"/>
    <property type="project" value="TreeGrafter"/>
</dbReference>
<comment type="similarity">
    <text evidence="1">Belongs to the GppA/Ppx family.</text>
</comment>
<dbReference type="PANTHER" id="PTHR30005:SF0">
    <property type="entry name" value="RETROGRADE REGULATION PROTEIN 2"/>
    <property type="match status" value="1"/>
</dbReference>
<dbReference type="Gene3D" id="3.30.420.150">
    <property type="entry name" value="Exopolyphosphatase. Domain 2"/>
    <property type="match status" value="1"/>
</dbReference>
<evidence type="ECO:0000259" key="2">
    <source>
        <dbReference type="Pfam" id="PF02541"/>
    </source>
</evidence>
<dbReference type="PANTHER" id="PTHR30005">
    <property type="entry name" value="EXOPOLYPHOSPHATASE"/>
    <property type="match status" value="1"/>
</dbReference>
<gene>
    <name evidence="3" type="ORF">IAD28_01990</name>
</gene>
<sequence length="325" mass="36486">MKYSVISISSSGVSSAVFLDNPDQLILRERQTMSVRNYIDDGKLSSRGIERLVELILEAKSRCYSVGVDLAWLIATDSLRSIKNLSRVRNEVKARTGMEINLIEAETEALCDAAANRSAREYDSPVIIDLGGSSIELFDFNGKEESVICLDFGLDDLTRKFVKRIYPTKKEADEIKNYLKKKLKAMDIPKAGKYKTAVLSGSITQSIYDVYCDYEDIPIVDKADKVMEPEGFRKLSKHLFDGSKRSMIVIKNAPDKLHTIGTAMVVLRTLLKRFQVSCVKVSDYGVKEGYMRLILEDSVSGESYRFSYDDNAQKDKDGEVSSDGQ</sequence>
<dbReference type="Proteomes" id="UP000823960">
    <property type="component" value="Unassembled WGS sequence"/>
</dbReference>
<evidence type="ECO:0000313" key="3">
    <source>
        <dbReference type="EMBL" id="HIV10450.1"/>
    </source>
</evidence>